<sequence>MVRHGFVIFHVKLNNYALVLISAFLSEGNFVLKQIQDFTFLKLYIDMYIFNNISVYRAVKKHNAHLIEIKCRK</sequence>
<dbReference type="AlphaFoldDB" id="A0A0E9WZ13"/>
<reference evidence="1" key="2">
    <citation type="journal article" date="2015" name="Fish Shellfish Immunol.">
        <title>Early steps in the European eel (Anguilla anguilla)-Vibrio vulnificus interaction in the gills: Role of the RtxA13 toxin.</title>
        <authorList>
            <person name="Callol A."/>
            <person name="Pajuelo D."/>
            <person name="Ebbesson L."/>
            <person name="Teles M."/>
            <person name="MacKenzie S."/>
            <person name="Amaro C."/>
        </authorList>
    </citation>
    <scope>NUCLEOTIDE SEQUENCE</scope>
</reference>
<protein>
    <submittedName>
        <fullName evidence="1">Uncharacterized protein</fullName>
    </submittedName>
</protein>
<name>A0A0E9WZ13_ANGAN</name>
<dbReference type="EMBL" id="GBXM01013884">
    <property type="protein sequence ID" value="JAH94693.1"/>
    <property type="molecule type" value="Transcribed_RNA"/>
</dbReference>
<proteinExistence type="predicted"/>
<organism evidence="1">
    <name type="scientific">Anguilla anguilla</name>
    <name type="common">European freshwater eel</name>
    <name type="synonym">Muraena anguilla</name>
    <dbReference type="NCBI Taxonomy" id="7936"/>
    <lineage>
        <taxon>Eukaryota</taxon>
        <taxon>Metazoa</taxon>
        <taxon>Chordata</taxon>
        <taxon>Craniata</taxon>
        <taxon>Vertebrata</taxon>
        <taxon>Euteleostomi</taxon>
        <taxon>Actinopterygii</taxon>
        <taxon>Neopterygii</taxon>
        <taxon>Teleostei</taxon>
        <taxon>Anguilliformes</taxon>
        <taxon>Anguillidae</taxon>
        <taxon>Anguilla</taxon>
    </lineage>
</organism>
<accession>A0A0E9WZ13</accession>
<evidence type="ECO:0000313" key="1">
    <source>
        <dbReference type="EMBL" id="JAH94693.1"/>
    </source>
</evidence>
<reference evidence="1" key="1">
    <citation type="submission" date="2014-11" db="EMBL/GenBank/DDBJ databases">
        <authorList>
            <person name="Amaro Gonzalez C."/>
        </authorList>
    </citation>
    <scope>NUCLEOTIDE SEQUENCE</scope>
</reference>